<dbReference type="EMBL" id="JANPWB010000014">
    <property type="protein sequence ID" value="KAJ1101729.1"/>
    <property type="molecule type" value="Genomic_DNA"/>
</dbReference>
<organism evidence="1 2">
    <name type="scientific">Pleurodeles waltl</name>
    <name type="common">Iberian ribbed newt</name>
    <dbReference type="NCBI Taxonomy" id="8319"/>
    <lineage>
        <taxon>Eukaryota</taxon>
        <taxon>Metazoa</taxon>
        <taxon>Chordata</taxon>
        <taxon>Craniata</taxon>
        <taxon>Vertebrata</taxon>
        <taxon>Euteleostomi</taxon>
        <taxon>Amphibia</taxon>
        <taxon>Batrachia</taxon>
        <taxon>Caudata</taxon>
        <taxon>Salamandroidea</taxon>
        <taxon>Salamandridae</taxon>
        <taxon>Pleurodelinae</taxon>
        <taxon>Pleurodeles</taxon>
    </lineage>
</organism>
<sequence>MGLPHIGMQWDAVKRLNRGYAAAKMGRDKAVRMPAQQQKIDKYAKQSAPGNEVGAVGGTPEPWSLAQTAAILEAINDLIVTMEGKMGELSVDLALIRQNLRNTTNRVTEVEGRL</sequence>
<dbReference type="Proteomes" id="UP001066276">
    <property type="component" value="Chromosome 10"/>
</dbReference>
<gene>
    <name evidence="1" type="ORF">NDU88_006794</name>
</gene>
<comment type="caution">
    <text evidence="1">The sequence shown here is derived from an EMBL/GenBank/DDBJ whole genome shotgun (WGS) entry which is preliminary data.</text>
</comment>
<evidence type="ECO:0000313" key="2">
    <source>
        <dbReference type="Proteomes" id="UP001066276"/>
    </source>
</evidence>
<keyword evidence="2" id="KW-1185">Reference proteome</keyword>
<reference evidence="1" key="1">
    <citation type="journal article" date="2022" name="bioRxiv">
        <title>Sequencing and chromosome-scale assembly of the giantPleurodeles waltlgenome.</title>
        <authorList>
            <person name="Brown T."/>
            <person name="Elewa A."/>
            <person name="Iarovenko S."/>
            <person name="Subramanian E."/>
            <person name="Araus A.J."/>
            <person name="Petzold A."/>
            <person name="Susuki M."/>
            <person name="Suzuki K.-i.T."/>
            <person name="Hayashi T."/>
            <person name="Toyoda A."/>
            <person name="Oliveira C."/>
            <person name="Osipova E."/>
            <person name="Leigh N.D."/>
            <person name="Simon A."/>
            <person name="Yun M.H."/>
        </authorList>
    </citation>
    <scope>NUCLEOTIDE SEQUENCE</scope>
    <source>
        <strain evidence="1">20211129_DDA</strain>
        <tissue evidence="1">Liver</tissue>
    </source>
</reference>
<accession>A0AAV7MF29</accession>
<protein>
    <submittedName>
        <fullName evidence="1">Uncharacterized protein</fullName>
    </submittedName>
</protein>
<evidence type="ECO:0000313" key="1">
    <source>
        <dbReference type="EMBL" id="KAJ1101729.1"/>
    </source>
</evidence>
<dbReference type="AlphaFoldDB" id="A0AAV7MF29"/>
<proteinExistence type="predicted"/>
<name>A0AAV7MF29_PLEWA</name>